<dbReference type="SMART" id="SM01180">
    <property type="entry name" value="DWNN"/>
    <property type="match status" value="1"/>
</dbReference>
<name>A0A9P6DV15_9AGAM</name>
<keyword evidence="2" id="KW-0507">mRNA processing</keyword>
<protein>
    <recommendedName>
        <fullName evidence="14">DWNN-domain-containing protein</fullName>
    </recommendedName>
</protein>
<dbReference type="GO" id="GO:0003676">
    <property type="term" value="F:nucleic acid binding"/>
    <property type="evidence" value="ECO:0007669"/>
    <property type="project" value="InterPro"/>
</dbReference>
<accession>A0A9P6DV15</accession>
<dbReference type="PROSITE" id="PS50089">
    <property type="entry name" value="ZF_RING_2"/>
    <property type="match status" value="1"/>
</dbReference>
<feature type="domain" description="DWNN" evidence="11">
    <location>
        <begin position="5"/>
        <end position="77"/>
    </location>
</feature>
<dbReference type="InterPro" id="IPR025829">
    <property type="entry name" value="Zn_knuckle_CX2CX3GHX4C"/>
</dbReference>
<dbReference type="InterPro" id="IPR001841">
    <property type="entry name" value="Znf_RING"/>
</dbReference>
<evidence type="ECO:0000313" key="13">
    <source>
        <dbReference type="Proteomes" id="UP000886523"/>
    </source>
</evidence>
<dbReference type="Gene3D" id="4.10.60.10">
    <property type="entry name" value="Zinc finger, CCHC-type"/>
    <property type="match status" value="1"/>
</dbReference>
<evidence type="ECO:0000256" key="1">
    <source>
        <dbReference type="ARBA" id="ARBA00004123"/>
    </source>
</evidence>
<dbReference type="PROSITE" id="PS51282">
    <property type="entry name" value="DWNN"/>
    <property type="match status" value="1"/>
</dbReference>
<feature type="region of interest" description="Disordered" evidence="8">
    <location>
        <begin position="362"/>
        <end position="411"/>
    </location>
</feature>
<dbReference type="SUPFAM" id="SSF57850">
    <property type="entry name" value="RING/U-box"/>
    <property type="match status" value="1"/>
</dbReference>
<comment type="caution">
    <text evidence="12">The sequence shown here is derived from an EMBL/GenBank/DDBJ whole genome shotgun (WGS) entry which is preliminary data.</text>
</comment>
<dbReference type="CDD" id="cd16620">
    <property type="entry name" value="vRING-HC-C4C4_RBBP6"/>
    <property type="match status" value="1"/>
</dbReference>
<evidence type="ECO:0000259" key="9">
    <source>
        <dbReference type="PROSITE" id="PS50089"/>
    </source>
</evidence>
<dbReference type="InterPro" id="IPR033489">
    <property type="entry name" value="RBBP6"/>
</dbReference>
<dbReference type="InterPro" id="IPR001878">
    <property type="entry name" value="Znf_CCHC"/>
</dbReference>
<dbReference type="Pfam" id="PF08783">
    <property type="entry name" value="DWNN"/>
    <property type="match status" value="1"/>
</dbReference>
<feature type="domain" description="RING-type" evidence="9">
    <location>
        <begin position="295"/>
        <end position="335"/>
    </location>
</feature>
<comment type="subcellular location">
    <subcellularLocation>
        <location evidence="1">Nucleus</location>
    </subcellularLocation>
</comment>
<evidence type="ECO:0000313" key="12">
    <source>
        <dbReference type="EMBL" id="KAF9511225.1"/>
    </source>
</evidence>
<keyword evidence="4 7" id="KW-0863">Zinc-finger</keyword>
<dbReference type="EMBL" id="MU129003">
    <property type="protein sequence ID" value="KAF9511225.1"/>
    <property type="molecule type" value="Genomic_DNA"/>
</dbReference>
<dbReference type="GO" id="GO:0061630">
    <property type="term" value="F:ubiquitin protein ligase activity"/>
    <property type="evidence" value="ECO:0007669"/>
    <property type="project" value="InterPro"/>
</dbReference>
<evidence type="ECO:0000256" key="3">
    <source>
        <dbReference type="ARBA" id="ARBA00022723"/>
    </source>
</evidence>
<keyword evidence="5" id="KW-0862">Zinc</keyword>
<dbReference type="InterPro" id="IPR036875">
    <property type="entry name" value="Znf_CCHC_sf"/>
</dbReference>
<evidence type="ECO:0000256" key="6">
    <source>
        <dbReference type="ARBA" id="ARBA00023242"/>
    </source>
</evidence>
<feature type="region of interest" description="Disordered" evidence="8">
    <location>
        <begin position="172"/>
        <end position="191"/>
    </location>
</feature>
<dbReference type="GO" id="GO:0006511">
    <property type="term" value="P:ubiquitin-dependent protein catabolic process"/>
    <property type="evidence" value="ECO:0007669"/>
    <property type="project" value="TreeGrafter"/>
</dbReference>
<keyword evidence="6" id="KW-0539">Nucleus</keyword>
<evidence type="ECO:0008006" key="14">
    <source>
        <dbReference type="Google" id="ProtNLM"/>
    </source>
</evidence>
<dbReference type="Pfam" id="PF13696">
    <property type="entry name" value="zf-CCHC_2"/>
    <property type="match status" value="1"/>
</dbReference>
<dbReference type="Gene3D" id="3.30.40.10">
    <property type="entry name" value="Zinc/RING finger domain, C3HC4 (zinc finger)"/>
    <property type="match status" value="1"/>
</dbReference>
<dbReference type="PANTHER" id="PTHR15439">
    <property type="entry name" value="RETINOBLASTOMA-BINDING PROTEIN 6"/>
    <property type="match status" value="1"/>
</dbReference>
<dbReference type="PANTHER" id="PTHR15439:SF0">
    <property type="entry name" value="CELL DIVISION CYCLE AND APOPTOSIS REGULATOR PROTEIN 1-RELATED"/>
    <property type="match status" value="1"/>
</dbReference>
<keyword evidence="13" id="KW-1185">Reference proteome</keyword>
<evidence type="ECO:0000259" key="11">
    <source>
        <dbReference type="PROSITE" id="PS51282"/>
    </source>
</evidence>
<evidence type="ECO:0000256" key="2">
    <source>
        <dbReference type="ARBA" id="ARBA00022664"/>
    </source>
</evidence>
<keyword evidence="3" id="KW-0479">Metal-binding</keyword>
<dbReference type="PROSITE" id="PS50158">
    <property type="entry name" value="ZF_CCHC"/>
    <property type="match status" value="1"/>
</dbReference>
<dbReference type="InterPro" id="IPR013083">
    <property type="entry name" value="Znf_RING/FYVE/PHD"/>
</dbReference>
<reference evidence="12" key="1">
    <citation type="journal article" date="2020" name="Nat. Commun.">
        <title>Large-scale genome sequencing of mycorrhizal fungi provides insights into the early evolution of symbiotic traits.</title>
        <authorList>
            <person name="Miyauchi S."/>
            <person name="Kiss E."/>
            <person name="Kuo A."/>
            <person name="Drula E."/>
            <person name="Kohler A."/>
            <person name="Sanchez-Garcia M."/>
            <person name="Morin E."/>
            <person name="Andreopoulos B."/>
            <person name="Barry K.W."/>
            <person name="Bonito G."/>
            <person name="Buee M."/>
            <person name="Carver A."/>
            <person name="Chen C."/>
            <person name="Cichocki N."/>
            <person name="Clum A."/>
            <person name="Culley D."/>
            <person name="Crous P.W."/>
            <person name="Fauchery L."/>
            <person name="Girlanda M."/>
            <person name="Hayes R.D."/>
            <person name="Keri Z."/>
            <person name="LaButti K."/>
            <person name="Lipzen A."/>
            <person name="Lombard V."/>
            <person name="Magnuson J."/>
            <person name="Maillard F."/>
            <person name="Murat C."/>
            <person name="Nolan M."/>
            <person name="Ohm R.A."/>
            <person name="Pangilinan J."/>
            <person name="Pereira M.F."/>
            <person name="Perotto S."/>
            <person name="Peter M."/>
            <person name="Pfister S."/>
            <person name="Riley R."/>
            <person name="Sitrit Y."/>
            <person name="Stielow J.B."/>
            <person name="Szollosi G."/>
            <person name="Zifcakova L."/>
            <person name="Stursova M."/>
            <person name="Spatafora J.W."/>
            <person name="Tedersoo L."/>
            <person name="Vaario L.M."/>
            <person name="Yamada A."/>
            <person name="Yan M."/>
            <person name="Wang P."/>
            <person name="Xu J."/>
            <person name="Bruns T."/>
            <person name="Baldrian P."/>
            <person name="Vilgalys R."/>
            <person name="Dunand C."/>
            <person name="Henrissat B."/>
            <person name="Grigoriev I.V."/>
            <person name="Hibbett D."/>
            <person name="Nagy L.G."/>
            <person name="Martin F.M."/>
        </authorList>
    </citation>
    <scope>NUCLEOTIDE SEQUENCE</scope>
    <source>
        <strain evidence="12">UP504</strain>
    </source>
</reference>
<evidence type="ECO:0000259" key="10">
    <source>
        <dbReference type="PROSITE" id="PS50158"/>
    </source>
</evidence>
<dbReference type="GO" id="GO:0016567">
    <property type="term" value="P:protein ubiquitination"/>
    <property type="evidence" value="ECO:0007669"/>
    <property type="project" value="InterPro"/>
</dbReference>
<gene>
    <name evidence="12" type="ORF">BS47DRAFT_1470359</name>
</gene>
<dbReference type="SUPFAM" id="SSF57756">
    <property type="entry name" value="Retrovirus zinc finger-like domains"/>
    <property type="match status" value="1"/>
</dbReference>
<dbReference type="OrthoDB" id="106784at2759"/>
<evidence type="ECO:0000256" key="4">
    <source>
        <dbReference type="ARBA" id="ARBA00022771"/>
    </source>
</evidence>
<evidence type="ECO:0000256" key="7">
    <source>
        <dbReference type="PROSITE-ProRule" id="PRU00047"/>
    </source>
</evidence>
<feature type="region of interest" description="Disordered" evidence="8">
    <location>
        <begin position="521"/>
        <end position="545"/>
    </location>
</feature>
<dbReference type="Proteomes" id="UP000886523">
    <property type="component" value="Unassembled WGS sequence"/>
</dbReference>
<dbReference type="GO" id="GO:0008270">
    <property type="term" value="F:zinc ion binding"/>
    <property type="evidence" value="ECO:0007669"/>
    <property type="project" value="UniProtKB-KW"/>
</dbReference>
<dbReference type="GO" id="GO:0005634">
    <property type="term" value="C:nucleus"/>
    <property type="evidence" value="ECO:0007669"/>
    <property type="project" value="UniProtKB-SubCell"/>
</dbReference>
<evidence type="ECO:0000256" key="8">
    <source>
        <dbReference type="SAM" id="MobiDB-lite"/>
    </source>
</evidence>
<organism evidence="12 13">
    <name type="scientific">Hydnum rufescens UP504</name>
    <dbReference type="NCBI Taxonomy" id="1448309"/>
    <lineage>
        <taxon>Eukaryota</taxon>
        <taxon>Fungi</taxon>
        <taxon>Dikarya</taxon>
        <taxon>Basidiomycota</taxon>
        <taxon>Agaricomycotina</taxon>
        <taxon>Agaricomycetes</taxon>
        <taxon>Cantharellales</taxon>
        <taxon>Hydnaceae</taxon>
        <taxon>Hydnum</taxon>
    </lineage>
</organism>
<dbReference type="GO" id="GO:0006397">
    <property type="term" value="P:mRNA processing"/>
    <property type="evidence" value="ECO:0007669"/>
    <property type="project" value="UniProtKB-KW"/>
</dbReference>
<proteinExistence type="predicted"/>
<dbReference type="InterPro" id="IPR014891">
    <property type="entry name" value="DWNN_domain"/>
</dbReference>
<evidence type="ECO:0000256" key="5">
    <source>
        <dbReference type="ARBA" id="ARBA00022833"/>
    </source>
</evidence>
<feature type="compositionally biased region" description="Polar residues" evidence="8">
    <location>
        <begin position="363"/>
        <end position="387"/>
    </location>
</feature>
<sequence>MASSVYYKFKAQKDESRITFDGTGISVFDLKKEIILANNFGKANDFDLLLFDSAGNEYKDDSQIIARSSSVIAKRMPPAKPGKGRAAIYVAGNTATVPSDRRLDSKALPSAMPAWGRPAGGSMSRRFDADLTTPADDEAARIKAMFQANAEHWEETQERMSHAMPIYTSRGGGPKRPFQPTQHQPTFESKPLPPGYICHRCSKKGHWIQDCPTNDDREFDNRPRIKRTTGIPRSFLKAVDISADSAPQGIMVTPEGGFVVAQPDSAAWQRQRARPSGLTGAEVREKPPSDTSLSCPICTRLFRDAMKTPCCSKTFCEECIQTHLLERDFICPGCQSKISSLGNLLPDLASRERAQQYVASEIAKSNQDSDQNTPESSQEQQTTNTIGETPEFHENPYEDPEFTFDAQPGGNPIPTTSFNPAESEITQIQAQLAQLIIMLQTPQLAPPMRMQLQLQFQDLTMRLNQLQMSALYSSGPTNTYMNQNPTMMSGMGGTVYGINASTNGNVGSGYVNYQNPGLMNDAESPYQRLPVNNRRRVQKRDRPEDFLDLNSGQKIARYYE</sequence>
<dbReference type="AlphaFoldDB" id="A0A9P6DV15"/>
<dbReference type="Gene3D" id="3.10.20.90">
    <property type="entry name" value="Phosphatidylinositol 3-kinase Catalytic Subunit, Chain A, domain 1"/>
    <property type="match status" value="1"/>
</dbReference>
<feature type="domain" description="CCHC-type" evidence="10">
    <location>
        <begin position="198"/>
        <end position="212"/>
    </location>
</feature>